<reference evidence="3" key="1">
    <citation type="journal article" date="2021" name="Int. J. Syst. Evol. Microbiol.">
        <title>Actinocatenispora comari sp. nov., an endophytic actinomycete isolated from aerial parts of Comarum salesowianum.</title>
        <authorList>
            <person name="Oyunbileg N."/>
            <person name="Iizaka Y."/>
            <person name="Hamada M."/>
            <person name="Davaapurev B.O."/>
            <person name="Fukumoto A."/>
            <person name="Tsetseg B."/>
            <person name="Kato F."/>
            <person name="Tamura T."/>
            <person name="Batkhuu J."/>
            <person name="Anzai Y."/>
        </authorList>
    </citation>
    <scope>NUCLEOTIDE SEQUENCE [LARGE SCALE GENOMIC DNA]</scope>
    <source>
        <strain evidence="3">NUM-2625</strain>
    </source>
</reference>
<dbReference type="Proteomes" id="UP000614996">
    <property type="component" value="Unassembled WGS sequence"/>
</dbReference>
<sequence length="225" mass="23496">MPIVPATAAGIRSANSELAAGRPVVVPFAPPRAYGVVGRDGAAVNLAKGRPADQPVGTAVADFATVTPFLLLDEDTRDLARWLAAEHSLNLLLPVGDDAPAWLRPSTSKGWLGLMLGFPARIRGLLDRHGHLYASSANRTGGPVAVTAGAANAAFDDRLLVVDGDPDRDPAIPSGSATMLRVGPDRALELVRRGSNDATFAGTAEQYLAELLRRWESAHPTGAPS</sequence>
<dbReference type="PROSITE" id="PS51163">
    <property type="entry name" value="YRDC"/>
    <property type="match status" value="1"/>
</dbReference>
<gene>
    <name evidence="2" type="ORF">NUM_65770</name>
</gene>
<dbReference type="SUPFAM" id="SSF55821">
    <property type="entry name" value="YrdC/RibB"/>
    <property type="match status" value="1"/>
</dbReference>
<dbReference type="Gene3D" id="3.90.870.10">
    <property type="entry name" value="DHBP synthase"/>
    <property type="match status" value="1"/>
</dbReference>
<evidence type="ECO:0000313" key="3">
    <source>
        <dbReference type="Proteomes" id="UP000614996"/>
    </source>
</evidence>
<proteinExistence type="predicted"/>
<evidence type="ECO:0000313" key="2">
    <source>
        <dbReference type="EMBL" id="GIL31323.1"/>
    </source>
</evidence>
<comment type="caution">
    <text evidence="2">The sequence shown here is derived from an EMBL/GenBank/DDBJ whole genome shotgun (WGS) entry which is preliminary data.</text>
</comment>
<evidence type="ECO:0000259" key="1">
    <source>
        <dbReference type="PROSITE" id="PS51163"/>
    </source>
</evidence>
<dbReference type="InterPro" id="IPR006070">
    <property type="entry name" value="Sua5-like_dom"/>
</dbReference>
<accession>A0A8J4AM40</accession>
<dbReference type="Pfam" id="PF01300">
    <property type="entry name" value="Sua5_yciO_yrdC"/>
    <property type="match status" value="1"/>
</dbReference>
<protein>
    <recommendedName>
        <fullName evidence="1">YrdC-like domain-containing protein</fullName>
    </recommendedName>
</protein>
<organism evidence="2 3">
    <name type="scientific">Actinocatenispora comari</name>
    <dbReference type="NCBI Taxonomy" id="2807577"/>
    <lineage>
        <taxon>Bacteria</taxon>
        <taxon>Bacillati</taxon>
        <taxon>Actinomycetota</taxon>
        <taxon>Actinomycetes</taxon>
        <taxon>Micromonosporales</taxon>
        <taxon>Micromonosporaceae</taxon>
        <taxon>Actinocatenispora</taxon>
    </lineage>
</organism>
<dbReference type="RefSeq" id="WP_207128894.1">
    <property type="nucleotide sequence ID" value="NZ_BOPO01000133.1"/>
</dbReference>
<dbReference type="GO" id="GO:0003725">
    <property type="term" value="F:double-stranded RNA binding"/>
    <property type="evidence" value="ECO:0007669"/>
    <property type="project" value="InterPro"/>
</dbReference>
<feature type="domain" description="YrdC-like" evidence="1">
    <location>
        <begin position="8"/>
        <end position="196"/>
    </location>
</feature>
<keyword evidence="3" id="KW-1185">Reference proteome</keyword>
<dbReference type="AlphaFoldDB" id="A0A8J4AM40"/>
<dbReference type="EMBL" id="BOPO01000133">
    <property type="protein sequence ID" value="GIL31323.1"/>
    <property type="molecule type" value="Genomic_DNA"/>
</dbReference>
<name>A0A8J4AM40_9ACTN</name>
<dbReference type="InterPro" id="IPR017945">
    <property type="entry name" value="DHBP_synth_RibB-like_a/b_dom"/>
</dbReference>